<evidence type="ECO:0000256" key="5">
    <source>
        <dbReference type="ARBA" id="ARBA00023274"/>
    </source>
</evidence>
<dbReference type="GO" id="GO:0006412">
    <property type="term" value="P:translation"/>
    <property type="evidence" value="ECO:0007669"/>
    <property type="project" value="InterPro"/>
</dbReference>
<name>A0A9P6HVQ8_9PEZI</name>
<reference evidence="7" key="2">
    <citation type="submission" date="2020-11" db="EMBL/GenBank/DDBJ databases">
        <title>Whole genome sequencing of Colletotrichum sp.</title>
        <authorList>
            <person name="Li H."/>
        </authorList>
    </citation>
    <scope>NUCLEOTIDE SEQUENCE</scope>
    <source>
        <strain evidence="7">CkLH20</strain>
    </source>
</reference>
<accession>A0A9P6HVQ8</accession>
<dbReference type="RefSeq" id="XP_038740715.1">
    <property type="nucleotide sequence ID" value="XM_038893889.1"/>
</dbReference>
<dbReference type="Pfam" id="PF05046">
    <property type="entry name" value="Img2"/>
    <property type="match status" value="1"/>
</dbReference>
<keyword evidence="4" id="KW-0496">Mitochondrion</keyword>
<evidence type="ECO:0000256" key="6">
    <source>
        <dbReference type="ARBA" id="ARBA00035191"/>
    </source>
</evidence>
<dbReference type="PANTHER" id="PTHR13477">
    <property type="entry name" value="MITOCHONDRIAL 39S RIBOSOMAL PROTEIN L49"/>
    <property type="match status" value="1"/>
</dbReference>
<dbReference type="AlphaFoldDB" id="A0A9P6HVQ8"/>
<evidence type="ECO:0000256" key="2">
    <source>
        <dbReference type="ARBA" id="ARBA00005677"/>
    </source>
</evidence>
<evidence type="ECO:0000256" key="1">
    <source>
        <dbReference type="ARBA" id="ARBA00004173"/>
    </source>
</evidence>
<evidence type="ECO:0000313" key="8">
    <source>
        <dbReference type="Proteomes" id="UP000781932"/>
    </source>
</evidence>
<protein>
    <recommendedName>
        <fullName evidence="6">Large ribosomal subunit protein mL49</fullName>
    </recommendedName>
</protein>
<dbReference type="Gene3D" id="3.30.780.10">
    <property type="entry name" value="SUI1-like domain"/>
    <property type="match status" value="1"/>
</dbReference>
<dbReference type="PANTHER" id="PTHR13477:SF0">
    <property type="entry name" value="LARGE RIBOSOMAL SUBUNIT PROTEIN ML49"/>
    <property type="match status" value="1"/>
</dbReference>
<keyword evidence="3" id="KW-0689">Ribosomal protein</keyword>
<dbReference type="OrthoDB" id="19439at2759"/>
<sequence length="151" mass="16273">MRSAITRAVLARPTASAIPRTAFLLPSLRFSSTQSSTPPPPTPAQTQTQMTKAAKPYIIGQTASGYWPVYKSVKSAGSSKYTIIKKIQGDRNALADDIAAQLGVPRADIKINPVTDHIRVKGSYRVEIRNFVISVLGDSDAFKNKPADTTA</sequence>
<proteinExistence type="inferred from homology"/>
<dbReference type="GeneID" id="62166963"/>
<evidence type="ECO:0000256" key="4">
    <source>
        <dbReference type="ARBA" id="ARBA00023128"/>
    </source>
</evidence>
<dbReference type="Proteomes" id="UP000781932">
    <property type="component" value="Unassembled WGS sequence"/>
</dbReference>
<keyword evidence="8" id="KW-1185">Reference proteome</keyword>
<dbReference type="GO" id="GO:0005762">
    <property type="term" value="C:mitochondrial large ribosomal subunit"/>
    <property type="evidence" value="ECO:0007669"/>
    <property type="project" value="TreeGrafter"/>
</dbReference>
<comment type="similarity">
    <text evidence="2">Belongs to the mitochondrion-specific ribosomal protein mL49 family.</text>
</comment>
<dbReference type="GO" id="GO:0003735">
    <property type="term" value="F:structural constituent of ribosome"/>
    <property type="evidence" value="ECO:0007669"/>
    <property type="project" value="InterPro"/>
</dbReference>
<evidence type="ECO:0000313" key="7">
    <source>
        <dbReference type="EMBL" id="KAF9871254.1"/>
    </source>
</evidence>
<evidence type="ECO:0000256" key="3">
    <source>
        <dbReference type="ARBA" id="ARBA00022980"/>
    </source>
</evidence>
<dbReference type="InterPro" id="IPR007740">
    <property type="entry name" value="Ribosomal_mL49"/>
</dbReference>
<comment type="subcellular location">
    <subcellularLocation>
        <location evidence="1">Mitochondrion</location>
    </subcellularLocation>
</comment>
<organism evidence="7 8">
    <name type="scientific">Colletotrichum karsti</name>
    <dbReference type="NCBI Taxonomy" id="1095194"/>
    <lineage>
        <taxon>Eukaryota</taxon>
        <taxon>Fungi</taxon>
        <taxon>Dikarya</taxon>
        <taxon>Ascomycota</taxon>
        <taxon>Pezizomycotina</taxon>
        <taxon>Sordariomycetes</taxon>
        <taxon>Hypocreomycetidae</taxon>
        <taxon>Glomerellales</taxon>
        <taxon>Glomerellaceae</taxon>
        <taxon>Colletotrichum</taxon>
        <taxon>Colletotrichum boninense species complex</taxon>
    </lineage>
</organism>
<comment type="caution">
    <text evidence="7">The sequence shown here is derived from an EMBL/GenBank/DDBJ whole genome shotgun (WGS) entry which is preliminary data.</text>
</comment>
<keyword evidence="5" id="KW-0687">Ribonucleoprotein</keyword>
<gene>
    <name evidence="7" type="ORF">CkaCkLH20_11175</name>
</gene>
<reference evidence="7" key="1">
    <citation type="submission" date="2020-03" db="EMBL/GenBank/DDBJ databases">
        <authorList>
            <person name="He L."/>
        </authorList>
    </citation>
    <scope>NUCLEOTIDE SEQUENCE</scope>
    <source>
        <strain evidence="7">CkLH20</strain>
    </source>
</reference>
<dbReference type="EMBL" id="JAATWM020000046">
    <property type="protein sequence ID" value="KAF9871254.1"/>
    <property type="molecule type" value="Genomic_DNA"/>
</dbReference>